<proteinExistence type="predicted"/>
<dbReference type="SUPFAM" id="SSF89372">
    <property type="entry name" value="Fucose-specific lectin"/>
    <property type="match status" value="1"/>
</dbReference>
<reference evidence="2" key="1">
    <citation type="submission" date="2016-10" db="EMBL/GenBank/DDBJ databases">
        <authorList>
            <person name="Varghese N."/>
            <person name="Submissions S."/>
        </authorList>
    </citation>
    <scope>NUCLEOTIDE SEQUENCE [LARGE SCALE GENOMIC DNA]</scope>
    <source>
        <strain evidence="2">LMG 2223</strain>
    </source>
</reference>
<accession>A0A1H2P1Y6</accession>
<organism evidence="1 2">
    <name type="scientific">Pseudomonas mucidolens</name>
    <dbReference type="NCBI Taxonomy" id="46679"/>
    <lineage>
        <taxon>Bacteria</taxon>
        <taxon>Pseudomonadati</taxon>
        <taxon>Pseudomonadota</taxon>
        <taxon>Gammaproteobacteria</taxon>
        <taxon>Pseudomonadales</taxon>
        <taxon>Pseudomonadaceae</taxon>
        <taxon>Pseudomonas</taxon>
    </lineage>
</organism>
<dbReference type="RefSeq" id="WP_084379747.1">
    <property type="nucleotide sequence ID" value="NZ_LS483433.1"/>
</dbReference>
<gene>
    <name evidence="1" type="ORF">SAMN05216202_5320</name>
</gene>
<dbReference type="AlphaFoldDB" id="A0A1H2P1Y6"/>
<keyword evidence="2" id="KW-1185">Reference proteome</keyword>
<protein>
    <recommendedName>
        <fullName evidence="3">Exo-alpha-sialidase</fullName>
    </recommendedName>
</protein>
<dbReference type="OrthoDB" id="3215821at2"/>
<dbReference type="Proteomes" id="UP000198600">
    <property type="component" value="Chromosome I"/>
</dbReference>
<sequence length="308" mass="33497">MFDLPEPEESELPEELQKAELNWPFIDYVRDGAVVSPVAAVEFNGSLQIFYVRRTENGNVLAHTQFTGKSDKNRVIKVVDGPEIASMSELRPAVAVYNDLLYCIYVRTDMAMWCSTYDGIAWNGPHSVEANSVIGPGVAVTDVRGLELTLIFQEEGPLSASYNNDGKEWHSMNLAYFNPDRPQSGVAVAAFKGTACVAFNDVSAEGACIMPMPNGSLPLQLEVDFTYLAVGSPSLCASHGKLYCATTHAPTNACLISSYPNPNSDWSEPQAIHGLRLKGSPCLAEFKGSLYLLSVNTVGVDIFKKSND</sequence>
<evidence type="ECO:0000313" key="2">
    <source>
        <dbReference type="Proteomes" id="UP000198600"/>
    </source>
</evidence>
<dbReference type="Gene3D" id="2.120.10.70">
    <property type="entry name" value="Fucose-specific lectin"/>
    <property type="match status" value="1"/>
</dbReference>
<dbReference type="EMBL" id="LT629802">
    <property type="protein sequence ID" value="SDV11660.1"/>
    <property type="molecule type" value="Genomic_DNA"/>
</dbReference>
<evidence type="ECO:0008006" key="3">
    <source>
        <dbReference type="Google" id="ProtNLM"/>
    </source>
</evidence>
<evidence type="ECO:0000313" key="1">
    <source>
        <dbReference type="EMBL" id="SDV11660.1"/>
    </source>
</evidence>
<name>A0A1H2P1Y6_9PSED</name>